<sequence>MENTVSENKIEEGQSPRDGSRRFGGLVKEVKLIGYIAGPMIIVNLSHYFLQIISIMMVGHLGKLYLSSTAIAISFGIVTGFSFLVSLFLSCIIIIIIIIIISGY</sequence>
<feature type="compositionally biased region" description="Basic and acidic residues" evidence="1">
    <location>
        <begin position="8"/>
        <end position="21"/>
    </location>
</feature>
<keyword evidence="2" id="KW-1133">Transmembrane helix</keyword>
<accession>A0A2P5FUQ1</accession>
<dbReference type="OrthoDB" id="1193429at2759"/>
<keyword evidence="4" id="KW-1185">Reference proteome</keyword>
<organism evidence="3 4">
    <name type="scientific">Trema orientale</name>
    <name type="common">Charcoal tree</name>
    <name type="synonym">Celtis orientalis</name>
    <dbReference type="NCBI Taxonomy" id="63057"/>
    <lineage>
        <taxon>Eukaryota</taxon>
        <taxon>Viridiplantae</taxon>
        <taxon>Streptophyta</taxon>
        <taxon>Embryophyta</taxon>
        <taxon>Tracheophyta</taxon>
        <taxon>Spermatophyta</taxon>
        <taxon>Magnoliopsida</taxon>
        <taxon>eudicotyledons</taxon>
        <taxon>Gunneridae</taxon>
        <taxon>Pentapetalae</taxon>
        <taxon>rosids</taxon>
        <taxon>fabids</taxon>
        <taxon>Rosales</taxon>
        <taxon>Cannabaceae</taxon>
        <taxon>Trema</taxon>
    </lineage>
</organism>
<feature type="transmembrane region" description="Helical" evidence="2">
    <location>
        <begin position="32"/>
        <end position="58"/>
    </location>
</feature>
<keyword evidence="2" id="KW-0812">Transmembrane</keyword>
<gene>
    <name evidence="3" type="ORF">TorRG33x02_028270</name>
</gene>
<evidence type="ECO:0000256" key="2">
    <source>
        <dbReference type="SAM" id="Phobius"/>
    </source>
</evidence>
<evidence type="ECO:0000313" key="4">
    <source>
        <dbReference type="Proteomes" id="UP000237000"/>
    </source>
</evidence>
<reference evidence="4" key="1">
    <citation type="submission" date="2016-06" db="EMBL/GenBank/DDBJ databases">
        <title>Parallel loss of symbiosis genes in relatives of nitrogen-fixing non-legume Parasponia.</title>
        <authorList>
            <person name="Van Velzen R."/>
            <person name="Holmer R."/>
            <person name="Bu F."/>
            <person name="Rutten L."/>
            <person name="Van Zeijl A."/>
            <person name="Liu W."/>
            <person name="Santuari L."/>
            <person name="Cao Q."/>
            <person name="Sharma T."/>
            <person name="Shen D."/>
            <person name="Roswanjaya Y."/>
            <person name="Wardhani T."/>
            <person name="Kalhor M.S."/>
            <person name="Jansen J."/>
            <person name="Van den Hoogen J."/>
            <person name="Gungor B."/>
            <person name="Hartog M."/>
            <person name="Hontelez J."/>
            <person name="Verver J."/>
            <person name="Yang W.-C."/>
            <person name="Schijlen E."/>
            <person name="Repin R."/>
            <person name="Schilthuizen M."/>
            <person name="Schranz E."/>
            <person name="Heidstra R."/>
            <person name="Miyata K."/>
            <person name="Fedorova E."/>
            <person name="Kohlen W."/>
            <person name="Bisseling T."/>
            <person name="Smit S."/>
            <person name="Geurts R."/>
        </authorList>
    </citation>
    <scope>NUCLEOTIDE SEQUENCE [LARGE SCALE GENOMIC DNA]</scope>
    <source>
        <strain evidence="4">cv. RG33-2</strain>
    </source>
</reference>
<evidence type="ECO:0008006" key="5">
    <source>
        <dbReference type="Google" id="ProtNLM"/>
    </source>
</evidence>
<protein>
    <recommendedName>
        <fullName evidence="5">Multi antimicrobial extrusion protein</fullName>
    </recommendedName>
</protein>
<dbReference type="STRING" id="63057.A0A2P5FUQ1"/>
<keyword evidence="2" id="KW-0472">Membrane</keyword>
<feature type="transmembrane region" description="Helical" evidence="2">
    <location>
        <begin position="70"/>
        <end position="101"/>
    </location>
</feature>
<feature type="region of interest" description="Disordered" evidence="1">
    <location>
        <begin position="1"/>
        <end position="21"/>
    </location>
</feature>
<evidence type="ECO:0000256" key="1">
    <source>
        <dbReference type="SAM" id="MobiDB-lite"/>
    </source>
</evidence>
<name>A0A2P5FUQ1_TREOI</name>
<dbReference type="AlphaFoldDB" id="A0A2P5FUQ1"/>
<comment type="caution">
    <text evidence="3">The sequence shown here is derived from an EMBL/GenBank/DDBJ whole genome shotgun (WGS) entry which is preliminary data.</text>
</comment>
<evidence type="ECO:0000313" key="3">
    <source>
        <dbReference type="EMBL" id="POO01520.1"/>
    </source>
</evidence>
<dbReference type="EMBL" id="JXTC01000008">
    <property type="protein sequence ID" value="POO01520.1"/>
    <property type="molecule type" value="Genomic_DNA"/>
</dbReference>
<proteinExistence type="predicted"/>
<dbReference type="InParanoid" id="A0A2P5FUQ1"/>
<dbReference type="Proteomes" id="UP000237000">
    <property type="component" value="Unassembled WGS sequence"/>
</dbReference>